<dbReference type="EMBL" id="AGNL01010459">
    <property type="protein sequence ID" value="EJK69091.1"/>
    <property type="molecule type" value="Genomic_DNA"/>
</dbReference>
<feature type="region of interest" description="Disordered" evidence="1">
    <location>
        <begin position="1"/>
        <end position="255"/>
    </location>
</feature>
<feature type="compositionally biased region" description="Polar residues" evidence="1">
    <location>
        <begin position="1"/>
        <end position="14"/>
    </location>
</feature>
<organism evidence="2 3">
    <name type="scientific">Thalassiosira oceanica</name>
    <name type="common">Marine diatom</name>
    <dbReference type="NCBI Taxonomy" id="159749"/>
    <lineage>
        <taxon>Eukaryota</taxon>
        <taxon>Sar</taxon>
        <taxon>Stramenopiles</taxon>
        <taxon>Ochrophyta</taxon>
        <taxon>Bacillariophyta</taxon>
        <taxon>Coscinodiscophyceae</taxon>
        <taxon>Thalassiosirophycidae</taxon>
        <taxon>Thalassiosirales</taxon>
        <taxon>Thalassiosiraceae</taxon>
        <taxon>Thalassiosira</taxon>
    </lineage>
</organism>
<accession>K0T700</accession>
<feature type="compositionally biased region" description="Basic residues" evidence="1">
    <location>
        <begin position="73"/>
        <end position="83"/>
    </location>
</feature>
<feature type="compositionally biased region" description="Basic and acidic residues" evidence="1">
    <location>
        <begin position="203"/>
        <end position="251"/>
    </location>
</feature>
<evidence type="ECO:0000256" key="1">
    <source>
        <dbReference type="SAM" id="MobiDB-lite"/>
    </source>
</evidence>
<feature type="region of interest" description="Disordered" evidence="1">
    <location>
        <begin position="377"/>
        <end position="404"/>
    </location>
</feature>
<evidence type="ECO:0000313" key="3">
    <source>
        <dbReference type="Proteomes" id="UP000266841"/>
    </source>
</evidence>
<reference evidence="2 3" key="1">
    <citation type="journal article" date="2012" name="Genome Biol.">
        <title>Genome and low-iron response of an oceanic diatom adapted to chronic iron limitation.</title>
        <authorList>
            <person name="Lommer M."/>
            <person name="Specht M."/>
            <person name="Roy A.S."/>
            <person name="Kraemer L."/>
            <person name="Andreson R."/>
            <person name="Gutowska M.A."/>
            <person name="Wolf J."/>
            <person name="Bergner S.V."/>
            <person name="Schilhabel M.B."/>
            <person name="Klostermeier U.C."/>
            <person name="Beiko R.G."/>
            <person name="Rosenstiel P."/>
            <person name="Hippler M."/>
            <person name="Laroche J."/>
        </authorList>
    </citation>
    <scope>NUCLEOTIDE SEQUENCE [LARGE SCALE GENOMIC DNA]</scope>
    <source>
        <strain evidence="2 3">CCMP1005</strain>
    </source>
</reference>
<proteinExistence type="predicted"/>
<dbReference type="Proteomes" id="UP000266841">
    <property type="component" value="Unassembled WGS sequence"/>
</dbReference>
<keyword evidence="3" id="KW-1185">Reference proteome</keyword>
<name>K0T700_THAOC</name>
<gene>
    <name evidence="2" type="ORF">THAOC_09689</name>
</gene>
<sequence length="683" mass="76404">MLIGRTSSPDQSDVAQGELPEPAPHGPRAVAVDARERLEPLQRPRRAGPRERVGGRLEPREVAHEPEADVLRRVLRPPRRRPRAVPDAPHGEARELGPGDEGAYLLGRPVRDAPPPAAPGKVIDRRYVPDESRGPPERLALDRPHRALEERRVRRHNPLYRAHQRLRVPEHARGHLRRPRPVPPELLRGRGVPPHPHPLRVGGGRDEVGDGLDRLRSEGQVQKRDAAEIRLRQVRRHDGGEPPKQPREVTRGNDGGLILVRNGQVVDRPAYQPAVLVHAIGALRGDGFRIEGVEEGVRQDPDDVPSRATTTAERDSVVGLLRQVVQLGQRRRPPSARRLLRPRVAAGTGGRYVPEYPRQDRVDWGRRVASAVVRRVPRRGQDAAQGGGRGRRPAPVGERRGRGRRDAPLVVVARAPVDRRFVDIRPEARRRVQLVQQRRQHYHRTALFSFFAFACMPGALGRKQHERPSGVLRCERHRRGVCRVLMCPPVTRQVLPAVREVLRPRRLANLDAGSSNDTHLGMRPVRRGHRRGEGVLREPARVVLAEAPRVLELVALQPVQRPGRAVRLGKHGAVGSAIHLVEVPGALRHALHRYPQEALDFPTLVPPHNGAALLLALLRYDEPVRTVLRGDELLGSCSDVRLLLSNGEEDATQVVQSYRRHDYAAEPDVHRSGCHDRCLLLLQ</sequence>
<evidence type="ECO:0000313" key="2">
    <source>
        <dbReference type="EMBL" id="EJK69091.1"/>
    </source>
</evidence>
<feature type="compositionally biased region" description="Basic residues" evidence="1">
    <location>
        <begin position="153"/>
        <end position="166"/>
    </location>
</feature>
<feature type="compositionally biased region" description="Basic and acidic residues" evidence="1">
    <location>
        <begin position="122"/>
        <end position="152"/>
    </location>
</feature>
<feature type="compositionally biased region" description="Basic and acidic residues" evidence="1">
    <location>
        <begin position="33"/>
        <end position="72"/>
    </location>
</feature>
<comment type="caution">
    <text evidence="2">The sequence shown here is derived from an EMBL/GenBank/DDBJ whole genome shotgun (WGS) entry which is preliminary data.</text>
</comment>
<protein>
    <submittedName>
        <fullName evidence="2">Uncharacterized protein</fullName>
    </submittedName>
</protein>
<dbReference type="AlphaFoldDB" id="K0T700"/>